<dbReference type="Gene3D" id="3.40.50.300">
    <property type="entry name" value="P-loop containing nucleotide triphosphate hydrolases"/>
    <property type="match status" value="1"/>
</dbReference>
<evidence type="ECO:0000313" key="9">
    <source>
        <dbReference type="EMBL" id="KGM31479.1"/>
    </source>
</evidence>
<evidence type="ECO:0000256" key="4">
    <source>
        <dbReference type="ARBA" id="ARBA00022840"/>
    </source>
</evidence>
<evidence type="ECO:0000256" key="1">
    <source>
        <dbReference type="ARBA" id="ARBA00004496"/>
    </source>
</evidence>
<dbReference type="GO" id="GO:0005737">
    <property type="term" value="C:cytoplasm"/>
    <property type="evidence" value="ECO:0007669"/>
    <property type="project" value="UniProtKB-SubCell"/>
</dbReference>
<keyword evidence="3" id="KW-0547">Nucleotide-binding</keyword>
<comment type="caution">
    <text evidence="9">The sequence shown here is derived from an EMBL/GenBank/DDBJ whole genome shotgun (WGS) entry which is preliminary data.</text>
</comment>
<dbReference type="AlphaFoldDB" id="A0A0A0D0E7"/>
<evidence type="ECO:0000256" key="5">
    <source>
        <dbReference type="ARBA" id="ARBA00023054"/>
    </source>
</evidence>
<feature type="coiled-coil region" evidence="7">
    <location>
        <begin position="87"/>
        <end position="121"/>
    </location>
</feature>
<dbReference type="InterPro" id="IPR003395">
    <property type="entry name" value="RecF/RecN/SMC_N"/>
</dbReference>
<dbReference type="PANTHER" id="PTHR43977">
    <property type="entry name" value="STRUCTURAL MAINTENANCE OF CHROMOSOMES PROTEIN 3"/>
    <property type="match status" value="1"/>
</dbReference>
<keyword evidence="2" id="KW-0963">Cytoplasm</keyword>
<evidence type="ECO:0000256" key="3">
    <source>
        <dbReference type="ARBA" id="ARBA00022741"/>
    </source>
</evidence>
<dbReference type="SUPFAM" id="SSF52540">
    <property type="entry name" value="P-loop containing nucleoside triphosphate hydrolases"/>
    <property type="match status" value="1"/>
</dbReference>
<feature type="domain" description="RecF/RecN/SMC N-terminal" evidence="8">
    <location>
        <begin position="144"/>
        <end position="266"/>
    </location>
</feature>
<dbReference type="Proteomes" id="UP000029995">
    <property type="component" value="Unassembled WGS sequence"/>
</dbReference>
<comment type="subcellular location">
    <subcellularLocation>
        <location evidence="1">Cytoplasm</location>
    </subcellularLocation>
</comment>
<name>A0A0A0D0E7_9PROT</name>
<gene>
    <name evidence="9" type="ORF">P409_26915</name>
</gene>
<sequence length="289" mass="31414">AESALAEAREARVRGEAAVVAAQTAVEGLRTRIAERLDCAPEAVAGLAGLTPESPLPDQEDTARKLDRLNREREGMGPVNLRAEVEIVEIESQHTRLSAEKEDLTAAIAKLRQGINSLNREARERLVASFDVVDGHFRTLFTRLFGGGKAQLSLTDTEDPLEAGLEIFASPPGKKLQHLSLLSGGEQALTAAALIFAVFLTNPAPICVLDEVDAPLDDANVDRLCTLLVELAEGGRTRFLIITHHRMTMARVNRLYGVTMIERGVSQLVSVDLEQAIRHAQPHQQELAV</sequence>
<keyword evidence="6" id="KW-0238">DNA-binding</keyword>
<dbReference type="Pfam" id="PF02463">
    <property type="entry name" value="SMC_N"/>
    <property type="match status" value="1"/>
</dbReference>
<dbReference type="FunFam" id="3.40.50.300:FF:000901">
    <property type="entry name" value="Chromosome partition protein Smc"/>
    <property type="match status" value="1"/>
</dbReference>
<evidence type="ECO:0000256" key="2">
    <source>
        <dbReference type="ARBA" id="ARBA00022490"/>
    </source>
</evidence>
<organism evidence="9 10">
    <name type="scientific">Inquilinus limosus MP06</name>
    <dbReference type="NCBI Taxonomy" id="1398085"/>
    <lineage>
        <taxon>Bacteria</taxon>
        <taxon>Pseudomonadati</taxon>
        <taxon>Pseudomonadota</taxon>
        <taxon>Alphaproteobacteria</taxon>
        <taxon>Rhodospirillales</taxon>
        <taxon>Rhodospirillaceae</taxon>
        <taxon>Inquilinus</taxon>
    </lineage>
</organism>
<reference evidence="9 10" key="1">
    <citation type="submission" date="2014-01" db="EMBL/GenBank/DDBJ databases">
        <title>Genome sequence determination for a cystic fibrosis isolate, Inquilinus limosus.</title>
        <authorList>
            <person name="Pino M."/>
            <person name="Di Conza J."/>
            <person name="Gutkind G."/>
        </authorList>
    </citation>
    <scope>NUCLEOTIDE SEQUENCE [LARGE SCALE GENOMIC DNA]</scope>
    <source>
        <strain evidence="9 10">MP06</strain>
    </source>
</reference>
<dbReference type="CDD" id="cd03278">
    <property type="entry name" value="ABC_SMC_barmotin"/>
    <property type="match status" value="1"/>
</dbReference>
<accession>A0A0A0D0E7</accession>
<dbReference type="GO" id="GO:0003677">
    <property type="term" value="F:DNA binding"/>
    <property type="evidence" value="ECO:0007669"/>
    <property type="project" value="UniProtKB-KW"/>
</dbReference>
<keyword evidence="5 7" id="KW-0175">Coiled coil</keyword>
<dbReference type="GO" id="GO:0005524">
    <property type="term" value="F:ATP binding"/>
    <property type="evidence" value="ECO:0007669"/>
    <property type="project" value="UniProtKB-KW"/>
</dbReference>
<dbReference type="EMBL" id="JANX01000500">
    <property type="protein sequence ID" value="KGM31479.1"/>
    <property type="molecule type" value="Genomic_DNA"/>
</dbReference>
<keyword evidence="4" id="KW-0067">ATP-binding</keyword>
<evidence type="ECO:0000313" key="10">
    <source>
        <dbReference type="Proteomes" id="UP000029995"/>
    </source>
</evidence>
<proteinExistence type="predicted"/>
<dbReference type="InterPro" id="IPR027417">
    <property type="entry name" value="P-loop_NTPase"/>
</dbReference>
<feature type="non-terminal residue" evidence="9">
    <location>
        <position position="1"/>
    </location>
</feature>
<evidence type="ECO:0000256" key="7">
    <source>
        <dbReference type="SAM" id="Coils"/>
    </source>
</evidence>
<protein>
    <recommendedName>
        <fullName evidence="8">RecF/RecN/SMC N-terminal domain-containing protein</fullName>
    </recommendedName>
</protein>
<evidence type="ECO:0000256" key="6">
    <source>
        <dbReference type="ARBA" id="ARBA00023125"/>
    </source>
</evidence>
<evidence type="ECO:0000259" key="8">
    <source>
        <dbReference type="Pfam" id="PF02463"/>
    </source>
</evidence>